<dbReference type="AlphaFoldDB" id="A0A7J8I8H9"/>
<dbReference type="Proteomes" id="UP000550707">
    <property type="component" value="Unassembled WGS sequence"/>
</dbReference>
<keyword evidence="3" id="KW-1185">Reference proteome</keyword>
<proteinExistence type="predicted"/>
<gene>
    <name evidence="2" type="ORF">HJG59_010500</name>
</gene>
<dbReference type="EMBL" id="JACASF010000004">
    <property type="protein sequence ID" value="KAF6480621.1"/>
    <property type="molecule type" value="Genomic_DNA"/>
</dbReference>
<evidence type="ECO:0000313" key="3">
    <source>
        <dbReference type="Proteomes" id="UP000550707"/>
    </source>
</evidence>
<comment type="caution">
    <text evidence="2">The sequence shown here is derived from an EMBL/GenBank/DDBJ whole genome shotgun (WGS) entry which is preliminary data.</text>
</comment>
<reference evidence="2 3" key="1">
    <citation type="journal article" date="2020" name="Nature">
        <title>Six reference-quality genomes reveal evolution of bat adaptations.</title>
        <authorList>
            <person name="Jebb D."/>
            <person name="Huang Z."/>
            <person name="Pippel M."/>
            <person name="Hughes G.M."/>
            <person name="Lavrichenko K."/>
            <person name="Devanna P."/>
            <person name="Winkler S."/>
            <person name="Jermiin L.S."/>
            <person name="Skirmuntt E.C."/>
            <person name="Katzourakis A."/>
            <person name="Burkitt-Gray L."/>
            <person name="Ray D.A."/>
            <person name="Sullivan K.A.M."/>
            <person name="Roscito J.G."/>
            <person name="Kirilenko B.M."/>
            <person name="Davalos L.M."/>
            <person name="Corthals A.P."/>
            <person name="Power M.L."/>
            <person name="Jones G."/>
            <person name="Ransome R.D."/>
            <person name="Dechmann D.K.N."/>
            <person name="Locatelli A.G."/>
            <person name="Puechmaille S.J."/>
            <person name="Fedrigo O."/>
            <person name="Jarvis E.D."/>
            <person name="Hiller M."/>
            <person name="Vernes S.C."/>
            <person name="Myers E.W."/>
            <person name="Teeling E.C."/>
        </authorList>
    </citation>
    <scope>NUCLEOTIDE SEQUENCE [LARGE SCALE GENOMIC DNA]</scope>
    <source>
        <strain evidence="2">MMolMol1</strain>
        <tissue evidence="2">Muscle</tissue>
    </source>
</reference>
<dbReference type="InParanoid" id="A0A7J8I8H9"/>
<accession>A0A7J8I8H9</accession>
<organism evidence="2 3">
    <name type="scientific">Molossus molossus</name>
    <name type="common">Pallas' mastiff bat</name>
    <name type="synonym">Vespertilio molossus</name>
    <dbReference type="NCBI Taxonomy" id="27622"/>
    <lineage>
        <taxon>Eukaryota</taxon>
        <taxon>Metazoa</taxon>
        <taxon>Chordata</taxon>
        <taxon>Craniata</taxon>
        <taxon>Vertebrata</taxon>
        <taxon>Euteleostomi</taxon>
        <taxon>Mammalia</taxon>
        <taxon>Eutheria</taxon>
        <taxon>Laurasiatheria</taxon>
        <taxon>Chiroptera</taxon>
        <taxon>Yangochiroptera</taxon>
        <taxon>Molossidae</taxon>
        <taxon>Molossus</taxon>
    </lineage>
</organism>
<protein>
    <submittedName>
        <fullName evidence="2">Uncharacterized protein</fullName>
    </submittedName>
</protein>
<name>A0A7J8I8H9_MOLMO</name>
<feature type="region of interest" description="Disordered" evidence="1">
    <location>
        <begin position="76"/>
        <end position="101"/>
    </location>
</feature>
<evidence type="ECO:0000313" key="2">
    <source>
        <dbReference type="EMBL" id="KAF6480621.1"/>
    </source>
</evidence>
<evidence type="ECO:0000256" key="1">
    <source>
        <dbReference type="SAM" id="MobiDB-lite"/>
    </source>
</evidence>
<sequence length="165" mass="18157">MEEADREGGFSNLHPHLNRGTWEWGGCYAKGKSFRWERELGRTMELERGGPGETEEDPHHSLRAWRWNRQTHVAGPRIRTEPATCSNRPCSRPPQRSGLDQYPAAPLIVDLLPTEDQAEKARCTTCHGDILLLASPPPAPQACPLPSPTGSALFSHYGAAPSSAP</sequence>